<feature type="region of interest" description="Disordered" evidence="4">
    <location>
        <begin position="1"/>
        <end position="48"/>
    </location>
</feature>
<comment type="caution">
    <text evidence="6">The sequence shown here is derived from an EMBL/GenBank/DDBJ whole genome shotgun (WGS) entry which is preliminary data.</text>
</comment>
<dbReference type="GO" id="GO:0005524">
    <property type="term" value="F:ATP binding"/>
    <property type="evidence" value="ECO:0007669"/>
    <property type="project" value="UniProtKB-KW"/>
</dbReference>
<dbReference type="Gene3D" id="2.40.100.10">
    <property type="entry name" value="Cyclophilin-like"/>
    <property type="match status" value="1"/>
</dbReference>
<sequence length="297" mass="32402">MDQPAGFQAPRFDPNPSSQPDRAGGSGDSVRQSGPSGRREVEPAVHQHEVEGFDRPVRFLPAGDRALVVEFGNEISPAIHARVRALTQALQVRPIPGVMEVVPTYRSVLVYFDPMQVAPAALEQGLLDLVRNREALQLPAPTVTVIPVCYGGEFGPDLPFVCEHTGLSADEVIRIHTGRDYLIYMLGFTPGFPYLGGMDERIAAPRLESPRTKIPAGSVGIAGKQTGVYPVESPGGWRIIGQTPIKLYDPYRQPPVLLAPGNYVRFKAVTREEYEAIAAQVATGTYRVEVMPRVAEH</sequence>
<dbReference type="Proteomes" id="UP000005710">
    <property type="component" value="Unassembled WGS sequence"/>
</dbReference>
<feature type="compositionally biased region" description="Basic and acidic residues" evidence="4">
    <location>
        <begin position="37"/>
        <end position="48"/>
    </location>
</feature>
<feature type="domain" description="Carboxyltransferase" evidence="5">
    <location>
        <begin position="57"/>
        <end position="258"/>
    </location>
</feature>
<dbReference type="STRING" id="867903.ThesuDRAFT_00909"/>
<dbReference type="InterPro" id="IPR029000">
    <property type="entry name" value="Cyclophilin-like_dom_sf"/>
</dbReference>
<evidence type="ECO:0000256" key="1">
    <source>
        <dbReference type="ARBA" id="ARBA00022741"/>
    </source>
</evidence>
<dbReference type="Gene3D" id="3.30.1360.40">
    <property type="match status" value="1"/>
</dbReference>
<dbReference type="InterPro" id="IPR010016">
    <property type="entry name" value="PxpB"/>
</dbReference>
<dbReference type="AlphaFoldDB" id="K6PQF1"/>
<keyword evidence="1" id="KW-0547">Nucleotide-binding</keyword>
<accession>K6PQF1</accession>
<dbReference type="GO" id="GO:0016787">
    <property type="term" value="F:hydrolase activity"/>
    <property type="evidence" value="ECO:0007669"/>
    <property type="project" value="UniProtKB-KW"/>
</dbReference>
<keyword evidence="3" id="KW-0067">ATP-binding</keyword>
<keyword evidence="7" id="KW-1185">Reference proteome</keyword>
<dbReference type="eggNOG" id="COG2049">
    <property type="taxonomic scope" value="Bacteria"/>
</dbReference>
<dbReference type="InterPro" id="IPR003833">
    <property type="entry name" value="CT_C_D"/>
</dbReference>
<dbReference type="EMBL" id="AENY02000002">
    <property type="protein sequence ID" value="EKP95172.1"/>
    <property type="molecule type" value="Genomic_DNA"/>
</dbReference>
<dbReference type="HOGENOM" id="CLU_020207_1_0_9"/>
<organism evidence="6 7">
    <name type="scientific">Thermaerobacter subterraneus DSM 13965</name>
    <dbReference type="NCBI Taxonomy" id="867903"/>
    <lineage>
        <taxon>Bacteria</taxon>
        <taxon>Bacillati</taxon>
        <taxon>Bacillota</taxon>
        <taxon>Clostridia</taxon>
        <taxon>Eubacteriales</taxon>
        <taxon>Clostridiales Family XVII. Incertae Sedis</taxon>
        <taxon>Thermaerobacter</taxon>
    </lineage>
</organism>
<dbReference type="NCBIfam" id="TIGR00370">
    <property type="entry name" value="5-oxoprolinase subunit PxpB"/>
    <property type="match status" value="1"/>
</dbReference>
<dbReference type="SUPFAM" id="SSF160467">
    <property type="entry name" value="PH0987 N-terminal domain-like"/>
    <property type="match status" value="1"/>
</dbReference>
<dbReference type="PANTHER" id="PTHR34698">
    <property type="entry name" value="5-OXOPROLINASE SUBUNIT B"/>
    <property type="match status" value="1"/>
</dbReference>
<evidence type="ECO:0000256" key="3">
    <source>
        <dbReference type="ARBA" id="ARBA00022840"/>
    </source>
</evidence>
<name>K6PQF1_9FIRM</name>
<evidence type="ECO:0000256" key="4">
    <source>
        <dbReference type="SAM" id="MobiDB-lite"/>
    </source>
</evidence>
<keyword evidence="2" id="KW-0378">Hydrolase</keyword>
<dbReference type="OrthoDB" id="9778567at2"/>
<evidence type="ECO:0000256" key="2">
    <source>
        <dbReference type="ARBA" id="ARBA00022801"/>
    </source>
</evidence>
<dbReference type="Pfam" id="PF02682">
    <property type="entry name" value="CT_C_D"/>
    <property type="match status" value="1"/>
</dbReference>
<reference evidence="6" key="1">
    <citation type="submission" date="2010-10" db="EMBL/GenBank/DDBJ databases">
        <authorList>
            <consortium name="US DOE Joint Genome Institute (JGI-PGF)"/>
            <person name="Lucas S."/>
            <person name="Copeland A."/>
            <person name="Lapidus A."/>
            <person name="Bruce D."/>
            <person name="Goodwin L."/>
            <person name="Pitluck S."/>
            <person name="Kyrpides N."/>
            <person name="Mavromatis K."/>
            <person name="Detter J.C."/>
            <person name="Han C."/>
            <person name="Land M."/>
            <person name="Hauser L."/>
            <person name="Markowitz V."/>
            <person name="Cheng J.-F."/>
            <person name="Hugenholtz P."/>
            <person name="Woyke T."/>
            <person name="Wu D."/>
            <person name="Pukall R."/>
            <person name="Wahrenburg C."/>
            <person name="Brambilla E."/>
            <person name="Klenk H.-P."/>
            <person name="Eisen J.A."/>
        </authorList>
    </citation>
    <scope>NUCLEOTIDE SEQUENCE [LARGE SCALE GENOMIC DNA]</scope>
    <source>
        <strain evidence="6">DSM 13965</strain>
    </source>
</reference>
<evidence type="ECO:0000259" key="5">
    <source>
        <dbReference type="SMART" id="SM00796"/>
    </source>
</evidence>
<evidence type="ECO:0000313" key="6">
    <source>
        <dbReference type="EMBL" id="EKP95172.1"/>
    </source>
</evidence>
<reference evidence="6" key="2">
    <citation type="submission" date="2012-10" db="EMBL/GenBank/DDBJ databases">
        <title>Improved high-quality draft of Thermaerobacter subterraneus C21, DSM 13965.</title>
        <authorList>
            <consortium name="DOE Joint Genome Institute"/>
            <person name="Eisen J."/>
            <person name="Huntemann M."/>
            <person name="Wei C.-L."/>
            <person name="Han J."/>
            <person name="Detter J.C."/>
            <person name="Han C."/>
            <person name="Tapia R."/>
            <person name="Chen A."/>
            <person name="Kyrpides N."/>
            <person name="Mavromatis K."/>
            <person name="Markowitz V."/>
            <person name="Szeto E."/>
            <person name="Ivanova N."/>
            <person name="Mikhailova N."/>
            <person name="Ovchinnikova G."/>
            <person name="Pagani I."/>
            <person name="Pati A."/>
            <person name="Goodwin L."/>
            <person name="Nordberg H.P."/>
            <person name="Cantor M.N."/>
            <person name="Hua S.X."/>
            <person name="Woyke T."/>
            <person name="Eisen J."/>
            <person name="Klenk H.-P."/>
        </authorList>
    </citation>
    <scope>NUCLEOTIDE SEQUENCE [LARGE SCALE GENOMIC DNA]</scope>
    <source>
        <strain evidence="6">DSM 13965</strain>
    </source>
</reference>
<evidence type="ECO:0000313" key="7">
    <source>
        <dbReference type="Proteomes" id="UP000005710"/>
    </source>
</evidence>
<protein>
    <submittedName>
        <fullName evidence="6">TIGR00370 family protein</fullName>
    </submittedName>
</protein>
<gene>
    <name evidence="6" type="ORF">ThesuDRAFT_00909</name>
</gene>
<dbReference type="PANTHER" id="PTHR34698:SF2">
    <property type="entry name" value="5-OXOPROLINASE SUBUNIT B"/>
    <property type="match status" value="1"/>
</dbReference>
<dbReference type="SMART" id="SM00796">
    <property type="entry name" value="AHS1"/>
    <property type="match status" value="1"/>
</dbReference>
<dbReference type="SUPFAM" id="SSF50891">
    <property type="entry name" value="Cyclophilin-like"/>
    <property type="match status" value="1"/>
</dbReference>
<proteinExistence type="predicted"/>